<organism evidence="1 4">
    <name type="scientific">Paraburkholderia hospita</name>
    <dbReference type="NCBI Taxonomy" id="169430"/>
    <lineage>
        <taxon>Bacteria</taxon>
        <taxon>Pseudomonadati</taxon>
        <taxon>Pseudomonadota</taxon>
        <taxon>Betaproteobacteria</taxon>
        <taxon>Burkholderiales</taxon>
        <taxon>Burkholderiaceae</taxon>
        <taxon>Paraburkholderia</taxon>
    </lineage>
</organism>
<dbReference type="Proteomes" id="UP000236649">
    <property type="component" value="Chromosome 2"/>
</dbReference>
<dbReference type="AlphaFoldDB" id="A0AAN1JBJ1"/>
<proteinExistence type="predicted"/>
<dbReference type="KEGG" id="phs:C2L64_20660"/>
<dbReference type="EMBL" id="CP026106">
    <property type="protein sequence ID" value="AUT70782.1"/>
    <property type="molecule type" value="Genomic_DNA"/>
</dbReference>
<evidence type="ECO:0000313" key="2">
    <source>
        <dbReference type="EMBL" id="EIM94445.1"/>
    </source>
</evidence>
<accession>A0AAN1JBJ1</accession>
<keyword evidence="3" id="KW-1185">Reference proteome</keyword>
<reference evidence="1 4" key="2">
    <citation type="submission" date="2018-01" db="EMBL/GenBank/DDBJ databases">
        <title>Species boundaries and ecological features among Paraburkholderia terrae DSMZ17804T, P. hospita DSMZ17164T and P. caribensis DSMZ13236T.</title>
        <authorList>
            <person name="Pratama A.A."/>
        </authorList>
    </citation>
    <scope>NUCLEOTIDE SEQUENCE [LARGE SCALE GENOMIC DNA]</scope>
    <source>
        <strain evidence="1 4">DSM 17164</strain>
    </source>
</reference>
<dbReference type="EMBL" id="AKAU01000278">
    <property type="protein sequence ID" value="EIM94445.1"/>
    <property type="molecule type" value="Genomic_DNA"/>
</dbReference>
<evidence type="ECO:0000313" key="4">
    <source>
        <dbReference type="Proteomes" id="UP000236649"/>
    </source>
</evidence>
<dbReference type="GeneID" id="55530731"/>
<dbReference type="Proteomes" id="UP000004980">
    <property type="component" value="Unassembled WGS sequence"/>
</dbReference>
<name>A0AAN1JBJ1_9BURK</name>
<gene>
    <name evidence="1" type="ORF">C2L64_20660</name>
    <name evidence="2" type="ORF">WQE_44523</name>
</gene>
<dbReference type="RefSeq" id="WP_009770596.1">
    <property type="nucleotide sequence ID" value="NZ_AKAU01000278.1"/>
</dbReference>
<protein>
    <submittedName>
        <fullName evidence="1">Uncharacterized protein</fullName>
    </submittedName>
</protein>
<sequence>MKNEFKISEISTETSGDYVSFVISDRDGSRAATIARTAIRVLAASTEYDETQVIRNNAGKIREVAVKWRKANPDALVVALGSYDC</sequence>
<evidence type="ECO:0000313" key="3">
    <source>
        <dbReference type="Proteomes" id="UP000004980"/>
    </source>
</evidence>
<evidence type="ECO:0000313" key="1">
    <source>
        <dbReference type="EMBL" id="AUT70782.1"/>
    </source>
</evidence>
<reference evidence="2 3" key="1">
    <citation type="journal article" date="2012" name="J. Bacteriol.">
        <title>Draft Genome Sequence of the Soil Bacterium Burkholderia terrae Strain BS001, Which Interacts with Fungal Surface Structures.</title>
        <authorList>
            <person name="Nazir R."/>
            <person name="Hansen M.A."/>
            <person name="Sorensen S."/>
            <person name="van Elsas J.D."/>
        </authorList>
    </citation>
    <scope>NUCLEOTIDE SEQUENCE [LARGE SCALE GENOMIC DNA]</scope>
    <source>
        <strain evidence="2 3">BS001</strain>
    </source>
</reference>